<evidence type="ECO:0000256" key="1">
    <source>
        <dbReference type="ARBA" id="ARBA00010088"/>
    </source>
</evidence>
<sequence length="288" mass="31454">MQISVGDIGLWFDVDGAKLVAENGKLAERNTVIVLHGGPGFDHGYLKPEMQRLAENAQVIFIDQRGQGRSDTGDQADWCLDQWADDVAAFCEVLNIQKPILLGTSFGGFVALATAVRHPELASGLIIVSSAAHIERDAVINRFGELGGEAAANAANALFSSMNETSIAQFTQHCIPLYSRKDAVGMMTKLGQSIMRLELQAHFFSPDGEMGRFDYRAGLRSCRVPTLMLHGELDPIIPTRFAKETALCFPKGVAQLITYPGCAHDLVSDCWGDIHAEMTRFITDLNAW</sequence>
<dbReference type="GO" id="GO:0016787">
    <property type="term" value="F:hydrolase activity"/>
    <property type="evidence" value="ECO:0007669"/>
    <property type="project" value="UniProtKB-KW"/>
</dbReference>
<dbReference type="PANTHER" id="PTHR43194">
    <property type="entry name" value="HYDROLASE ALPHA/BETA FOLD FAMILY"/>
    <property type="match status" value="1"/>
</dbReference>
<dbReference type="PANTHER" id="PTHR43194:SF2">
    <property type="entry name" value="PEROXISOMAL MEMBRANE PROTEIN LPX1"/>
    <property type="match status" value="1"/>
</dbReference>
<dbReference type="PRINTS" id="PR00793">
    <property type="entry name" value="PROAMNOPTASE"/>
</dbReference>
<dbReference type="InterPro" id="IPR050228">
    <property type="entry name" value="Carboxylesterase_BioH"/>
</dbReference>
<reference evidence="4 5" key="1">
    <citation type="submission" date="2024-04" db="EMBL/GenBank/DDBJ databases">
        <title>Kosakonia calanthae sp. nov., a halophilic bacterium isolated from leaves of Calanthe tiplacata.</title>
        <authorList>
            <person name="Wu P."/>
        </authorList>
    </citation>
    <scope>NUCLEOTIDE SEQUENCE [LARGE SCALE GENOMIC DNA]</scope>
    <source>
        <strain evidence="4 5">BYX6</strain>
    </source>
</reference>
<evidence type="ECO:0000313" key="4">
    <source>
        <dbReference type="EMBL" id="WZV96357.1"/>
    </source>
</evidence>
<evidence type="ECO:0000259" key="3">
    <source>
        <dbReference type="Pfam" id="PF00561"/>
    </source>
</evidence>
<dbReference type="InterPro" id="IPR000073">
    <property type="entry name" value="AB_hydrolase_1"/>
</dbReference>
<comment type="similarity">
    <text evidence="1">Belongs to the peptidase S33 family.</text>
</comment>
<dbReference type="Pfam" id="PF00561">
    <property type="entry name" value="Abhydrolase_1"/>
    <property type="match status" value="1"/>
</dbReference>
<keyword evidence="2 4" id="KW-0378">Hydrolase</keyword>
<organism evidence="4 5">
    <name type="scientific">Kosakonia calanthes</name>
    <dbReference type="NCBI Taxonomy" id="3139408"/>
    <lineage>
        <taxon>Bacteria</taxon>
        <taxon>Pseudomonadati</taxon>
        <taxon>Pseudomonadota</taxon>
        <taxon>Gammaproteobacteria</taxon>
        <taxon>Enterobacterales</taxon>
        <taxon>Enterobacteriaceae</taxon>
        <taxon>Kosakonia</taxon>
    </lineage>
</organism>
<evidence type="ECO:0000256" key="2">
    <source>
        <dbReference type="ARBA" id="ARBA00022801"/>
    </source>
</evidence>
<proteinExistence type="inferred from homology"/>
<feature type="domain" description="AB hydrolase-1" evidence="3">
    <location>
        <begin position="30"/>
        <end position="266"/>
    </location>
</feature>
<dbReference type="Gene3D" id="3.40.50.1820">
    <property type="entry name" value="alpha/beta hydrolase"/>
    <property type="match status" value="1"/>
</dbReference>
<dbReference type="InterPro" id="IPR029058">
    <property type="entry name" value="AB_hydrolase_fold"/>
</dbReference>
<evidence type="ECO:0000313" key="5">
    <source>
        <dbReference type="Proteomes" id="UP001466893"/>
    </source>
</evidence>
<dbReference type="RefSeq" id="WP_342320693.1">
    <property type="nucleotide sequence ID" value="NZ_CP151800.1"/>
</dbReference>
<dbReference type="InterPro" id="IPR002410">
    <property type="entry name" value="Peptidase_S33"/>
</dbReference>
<gene>
    <name evidence="4" type="ORF">AAEY27_11705</name>
</gene>
<dbReference type="EMBL" id="CP151800">
    <property type="protein sequence ID" value="WZV96357.1"/>
    <property type="molecule type" value="Genomic_DNA"/>
</dbReference>
<dbReference type="Proteomes" id="UP001466893">
    <property type="component" value="Chromosome"/>
</dbReference>
<keyword evidence="5" id="KW-1185">Reference proteome</keyword>
<dbReference type="PRINTS" id="PR00111">
    <property type="entry name" value="ABHYDROLASE"/>
</dbReference>
<name>A0ABZ3B1F4_9ENTR</name>
<accession>A0ABZ3B1F4</accession>
<protein>
    <submittedName>
        <fullName evidence="4">Alpha/beta hydrolase</fullName>
    </submittedName>
</protein>
<dbReference type="SUPFAM" id="SSF53474">
    <property type="entry name" value="alpha/beta-Hydrolases"/>
    <property type="match status" value="1"/>
</dbReference>